<accession>A0A9P5NY57</accession>
<organism evidence="1 2">
    <name type="scientific">Gymnopilus junonius</name>
    <name type="common">Spectacular rustgill mushroom</name>
    <name type="synonym">Gymnopilus spectabilis subsp. junonius</name>
    <dbReference type="NCBI Taxonomy" id="109634"/>
    <lineage>
        <taxon>Eukaryota</taxon>
        <taxon>Fungi</taxon>
        <taxon>Dikarya</taxon>
        <taxon>Basidiomycota</taxon>
        <taxon>Agaricomycotina</taxon>
        <taxon>Agaricomycetes</taxon>
        <taxon>Agaricomycetidae</taxon>
        <taxon>Agaricales</taxon>
        <taxon>Agaricineae</taxon>
        <taxon>Hymenogastraceae</taxon>
        <taxon>Gymnopilus</taxon>
    </lineage>
</organism>
<dbReference type="AlphaFoldDB" id="A0A9P5NY57"/>
<comment type="caution">
    <text evidence="1">The sequence shown here is derived from an EMBL/GenBank/DDBJ whole genome shotgun (WGS) entry which is preliminary data.</text>
</comment>
<reference evidence="1" key="1">
    <citation type="submission" date="2020-11" db="EMBL/GenBank/DDBJ databases">
        <authorList>
            <consortium name="DOE Joint Genome Institute"/>
            <person name="Ahrendt S."/>
            <person name="Riley R."/>
            <person name="Andreopoulos W."/>
            <person name="LaButti K."/>
            <person name="Pangilinan J."/>
            <person name="Ruiz-duenas F.J."/>
            <person name="Barrasa J.M."/>
            <person name="Sanchez-Garcia M."/>
            <person name="Camarero S."/>
            <person name="Miyauchi S."/>
            <person name="Serrano A."/>
            <person name="Linde D."/>
            <person name="Babiker R."/>
            <person name="Drula E."/>
            <person name="Ayuso-Fernandez I."/>
            <person name="Pacheco R."/>
            <person name="Padilla G."/>
            <person name="Ferreira P."/>
            <person name="Barriuso J."/>
            <person name="Kellner H."/>
            <person name="Castanera R."/>
            <person name="Alfaro M."/>
            <person name="Ramirez L."/>
            <person name="Pisabarro A.G."/>
            <person name="Kuo A."/>
            <person name="Tritt A."/>
            <person name="Lipzen A."/>
            <person name="He G."/>
            <person name="Yan M."/>
            <person name="Ng V."/>
            <person name="Cullen D."/>
            <person name="Martin F."/>
            <person name="Rosso M.-N."/>
            <person name="Henrissat B."/>
            <person name="Hibbett D."/>
            <person name="Martinez A.T."/>
            <person name="Grigoriev I.V."/>
        </authorList>
    </citation>
    <scope>NUCLEOTIDE SEQUENCE</scope>
    <source>
        <strain evidence="1">AH 44721</strain>
    </source>
</reference>
<keyword evidence="2" id="KW-1185">Reference proteome</keyword>
<protein>
    <submittedName>
        <fullName evidence="1">Uncharacterized protein</fullName>
    </submittedName>
</protein>
<dbReference type="Proteomes" id="UP000724874">
    <property type="component" value="Unassembled WGS sequence"/>
</dbReference>
<dbReference type="EMBL" id="JADNYJ010000006">
    <property type="protein sequence ID" value="KAF8910642.1"/>
    <property type="molecule type" value="Genomic_DNA"/>
</dbReference>
<sequence>MAQRCMAKWAALLTGNGKIVSSTLASFIPLSDYCRPVRISAVYFPAWIINAEVEANATYEKTQQNAVTVFRNTCVVPLNSAGVVYLNSYLEAMFQAAITGTNLPVLSAAPLWSRELDYVEPEPFTESLLYQHGEEVQCIPFTVSPFTLLDIPASSTDSSWSIAQFLQIKPSSIKPTLFSASPVLLPVYLAQYELKKSNGSEDARDTVTLFIQAHANNGAIMTERLPDAELDSSPAATAFKMVNDLGITKEFDLDAEVLDLSIISSSRVRVDSTSLRPIRDSTTAIADWLESFLGTYHYIEALASMGQLESDDDPRIRELTAEDSKALDKYFAVTSEITMVRRIMDAMSEVSENTKVLQFGDGMPKLESTEQASSTLRTKLTELEAKRAELKPRWWIEWEESVSKSEP</sequence>
<gene>
    <name evidence="1" type="ORF">CPB84DRAFT_1958477</name>
</gene>
<evidence type="ECO:0000313" key="2">
    <source>
        <dbReference type="Proteomes" id="UP000724874"/>
    </source>
</evidence>
<evidence type="ECO:0000313" key="1">
    <source>
        <dbReference type="EMBL" id="KAF8910642.1"/>
    </source>
</evidence>
<dbReference type="OrthoDB" id="2349883at2759"/>
<proteinExistence type="predicted"/>
<name>A0A9P5NY57_GYMJU</name>